<gene>
    <name evidence="10" type="ORF">OE88DRAFT_398971</name>
</gene>
<organism evidence="10 11">
    <name type="scientific">Heliocybe sulcata</name>
    <dbReference type="NCBI Taxonomy" id="5364"/>
    <lineage>
        <taxon>Eukaryota</taxon>
        <taxon>Fungi</taxon>
        <taxon>Dikarya</taxon>
        <taxon>Basidiomycota</taxon>
        <taxon>Agaricomycotina</taxon>
        <taxon>Agaricomycetes</taxon>
        <taxon>Gloeophyllales</taxon>
        <taxon>Gloeophyllaceae</taxon>
        <taxon>Heliocybe</taxon>
    </lineage>
</organism>
<evidence type="ECO:0000256" key="2">
    <source>
        <dbReference type="ARBA" id="ARBA00022679"/>
    </source>
</evidence>
<evidence type="ECO:0000256" key="3">
    <source>
        <dbReference type="ARBA" id="ARBA00022723"/>
    </source>
</evidence>
<evidence type="ECO:0000256" key="1">
    <source>
        <dbReference type="ARBA" id="ARBA00004906"/>
    </source>
</evidence>
<keyword evidence="7" id="KW-0862">Zinc</keyword>
<dbReference type="PANTHER" id="PTHR22770:SF47">
    <property type="entry name" value="E3 UBIQUITIN-PROTEIN LIGASE RNF216"/>
    <property type="match status" value="1"/>
</dbReference>
<dbReference type="Gene3D" id="1.20.120.1750">
    <property type="match status" value="1"/>
</dbReference>
<dbReference type="GO" id="GO:0016740">
    <property type="term" value="F:transferase activity"/>
    <property type="evidence" value="ECO:0007669"/>
    <property type="project" value="UniProtKB-KW"/>
</dbReference>
<feature type="region of interest" description="Disordered" evidence="8">
    <location>
        <begin position="56"/>
        <end position="93"/>
    </location>
</feature>
<evidence type="ECO:0000256" key="6">
    <source>
        <dbReference type="ARBA" id="ARBA00022786"/>
    </source>
</evidence>
<feature type="region of interest" description="Disordered" evidence="8">
    <location>
        <begin position="118"/>
        <end position="141"/>
    </location>
</feature>
<keyword evidence="11" id="KW-1185">Reference proteome</keyword>
<evidence type="ECO:0000256" key="4">
    <source>
        <dbReference type="ARBA" id="ARBA00022737"/>
    </source>
</evidence>
<name>A0A5C3MWH4_9AGAM</name>
<feature type="region of interest" description="Disordered" evidence="8">
    <location>
        <begin position="210"/>
        <end position="230"/>
    </location>
</feature>
<feature type="region of interest" description="Disordered" evidence="8">
    <location>
        <begin position="1"/>
        <end position="23"/>
    </location>
</feature>
<accession>A0A5C3MWH4</accession>
<dbReference type="PROSITE" id="PS51873">
    <property type="entry name" value="TRIAD"/>
    <property type="match status" value="1"/>
</dbReference>
<feature type="compositionally biased region" description="Polar residues" evidence="8">
    <location>
        <begin position="1"/>
        <end position="12"/>
    </location>
</feature>
<dbReference type="InterPro" id="IPR047545">
    <property type="entry name" value="BRcat_RBR_RNF216"/>
</dbReference>
<keyword evidence="5" id="KW-0863">Zinc-finger</keyword>
<evidence type="ECO:0000256" key="7">
    <source>
        <dbReference type="ARBA" id="ARBA00022833"/>
    </source>
</evidence>
<dbReference type="InterPro" id="IPR051628">
    <property type="entry name" value="LUBAC_E3_Ligases"/>
</dbReference>
<dbReference type="EMBL" id="ML213516">
    <property type="protein sequence ID" value="TFK49205.1"/>
    <property type="molecule type" value="Genomic_DNA"/>
</dbReference>
<protein>
    <recommendedName>
        <fullName evidence="9">RING-type domain-containing protein</fullName>
    </recommendedName>
</protein>
<dbReference type="Pfam" id="PF26200">
    <property type="entry name" value="Rcat_RNF216"/>
    <property type="match status" value="1"/>
</dbReference>
<evidence type="ECO:0000313" key="10">
    <source>
        <dbReference type="EMBL" id="TFK49205.1"/>
    </source>
</evidence>
<evidence type="ECO:0000313" key="11">
    <source>
        <dbReference type="Proteomes" id="UP000305948"/>
    </source>
</evidence>
<dbReference type="InterPro" id="IPR047544">
    <property type="entry name" value="RING-HC_RBR_RNF216"/>
</dbReference>
<dbReference type="OrthoDB" id="10009520at2759"/>
<proteinExistence type="predicted"/>
<dbReference type="AlphaFoldDB" id="A0A5C3MWH4"/>
<sequence>MDIIEISSSPEHQPNPRANRRIGARRRTVALKVTGDVIEISDSDGETRSAVCRKILSKQTNRDATPPKAGPSRQPASHARKAGSSQDASKLGGRASQIVSEDFVLPLFLPEDDGLDISDAIPKFDERHPSPPRSPSPIPEKVDDVNLAQASLAQVLEIVPDVEPEHAIDLIERVREIKENKGEEANVGNVVEAVLHNLFESANYPKLDRKGKGRNTGGIGKRGRDEEFEGEAGPLAKKVKLDFDSAFFEDDGLSDQLDCACCFSPYAFNKLIQCPDAHLFCPDCMTSYVGNLLGMGDPNIKCMDQSGCKENFTDGELRRFMDPKLLELYDKVRMRKDIEAAQLEGLEECPYCEYKVVIDNAEEKLFRCENKDCGAVTCRECKKDDHLPRTCQEVEDDKKIDARHIVEEAMTQALMRNCPKCSRAFVKEDGCNKMTCPQCSSLHESRQMSSLGRGRTET</sequence>
<keyword evidence="3" id="KW-0479">Metal-binding</keyword>
<dbReference type="CDD" id="cd16630">
    <property type="entry name" value="RING-HC_RBR_RNF216"/>
    <property type="match status" value="1"/>
</dbReference>
<keyword evidence="2" id="KW-0808">Transferase</keyword>
<keyword evidence="6" id="KW-0833">Ubl conjugation pathway</keyword>
<evidence type="ECO:0000256" key="5">
    <source>
        <dbReference type="ARBA" id="ARBA00022771"/>
    </source>
</evidence>
<dbReference type="Proteomes" id="UP000305948">
    <property type="component" value="Unassembled WGS sequence"/>
</dbReference>
<dbReference type="SUPFAM" id="SSF57850">
    <property type="entry name" value="RING/U-box"/>
    <property type="match status" value="2"/>
</dbReference>
<keyword evidence="4" id="KW-0677">Repeat</keyword>
<evidence type="ECO:0000259" key="9">
    <source>
        <dbReference type="PROSITE" id="PS51873"/>
    </source>
</evidence>
<dbReference type="STRING" id="5364.A0A5C3MWH4"/>
<comment type="pathway">
    <text evidence="1">Protein modification; protein ubiquitination.</text>
</comment>
<dbReference type="CDD" id="cd20339">
    <property type="entry name" value="BRcat_RBR_RNF216"/>
    <property type="match status" value="1"/>
</dbReference>
<dbReference type="PANTHER" id="PTHR22770">
    <property type="entry name" value="UBIQUITIN CONJUGATING ENZYME 7 INTERACTING PROTEIN-RELATED"/>
    <property type="match status" value="1"/>
</dbReference>
<dbReference type="InterPro" id="IPR044066">
    <property type="entry name" value="TRIAD_supradom"/>
</dbReference>
<evidence type="ECO:0000256" key="8">
    <source>
        <dbReference type="SAM" id="MobiDB-lite"/>
    </source>
</evidence>
<reference evidence="10 11" key="1">
    <citation type="journal article" date="2019" name="Nat. Ecol. Evol.">
        <title>Megaphylogeny resolves global patterns of mushroom evolution.</title>
        <authorList>
            <person name="Varga T."/>
            <person name="Krizsan K."/>
            <person name="Foldi C."/>
            <person name="Dima B."/>
            <person name="Sanchez-Garcia M."/>
            <person name="Sanchez-Ramirez S."/>
            <person name="Szollosi G.J."/>
            <person name="Szarkandi J.G."/>
            <person name="Papp V."/>
            <person name="Albert L."/>
            <person name="Andreopoulos W."/>
            <person name="Angelini C."/>
            <person name="Antonin V."/>
            <person name="Barry K.W."/>
            <person name="Bougher N.L."/>
            <person name="Buchanan P."/>
            <person name="Buyck B."/>
            <person name="Bense V."/>
            <person name="Catcheside P."/>
            <person name="Chovatia M."/>
            <person name="Cooper J."/>
            <person name="Damon W."/>
            <person name="Desjardin D."/>
            <person name="Finy P."/>
            <person name="Geml J."/>
            <person name="Haridas S."/>
            <person name="Hughes K."/>
            <person name="Justo A."/>
            <person name="Karasinski D."/>
            <person name="Kautmanova I."/>
            <person name="Kiss B."/>
            <person name="Kocsube S."/>
            <person name="Kotiranta H."/>
            <person name="LaButti K.M."/>
            <person name="Lechner B.E."/>
            <person name="Liimatainen K."/>
            <person name="Lipzen A."/>
            <person name="Lukacs Z."/>
            <person name="Mihaltcheva S."/>
            <person name="Morgado L.N."/>
            <person name="Niskanen T."/>
            <person name="Noordeloos M.E."/>
            <person name="Ohm R.A."/>
            <person name="Ortiz-Santana B."/>
            <person name="Ovrebo C."/>
            <person name="Racz N."/>
            <person name="Riley R."/>
            <person name="Savchenko A."/>
            <person name="Shiryaev A."/>
            <person name="Soop K."/>
            <person name="Spirin V."/>
            <person name="Szebenyi C."/>
            <person name="Tomsovsky M."/>
            <person name="Tulloss R.E."/>
            <person name="Uehling J."/>
            <person name="Grigoriev I.V."/>
            <person name="Vagvolgyi C."/>
            <person name="Papp T."/>
            <person name="Martin F.M."/>
            <person name="Miettinen O."/>
            <person name="Hibbett D.S."/>
            <person name="Nagy L.G."/>
        </authorList>
    </citation>
    <scope>NUCLEOTIDE SEQUENCE [LARGE SCALE GENOMIC DNA]</scope>
    <source>
        <strain evidence="10 11">OMC1185</strain>
    </source>
</reference>
<dbReference type="Pfam" id="PF26191">
    <property type="entry name" value="RING-HC_RBR_RNF216"/>
    <property type="match status" value="1"/>
</dbReference>
<feature type="domain" description="RING-type" evidence="9">
    <location>
        <begin position="255"/>
        <end position="458"/>
    </location>
</feature>
<dbReference type="GO" id="GO:0008270">
    <property type="term" value="F:zinc ion binding"/>
    <property type="evidence" value="ECO:0007669"/>
    <property type="project" value="UniProtKB-KW"/>
</dbReference>